<evidence type="ECO:0000256" key="3">
    <source>
        <dbReference type="ARBA" id="ARBA00004906"/>
    </source>
</evidence>
<evidence type="ECO:0000256" key="9">
    <source>
        <dbReference type="ARBA" id="ARBA00022786"/>
    </source>
</evidence>
<organism evidence="15 16">
    <name type="scientific">Megalops atlanticus</name>
    <name type="common">Tarpon</name>
    <name type="synonym">Clupea gigantea</name>
    <dbReference type="NCBI Taxonomy" id="7932"/>
    <lineage>
        <taxon>Eukaryota</taxon>
        <taxon>Metazoa</taxon>
        <taxon>Chordata</taxon>
        <taxon>Craniata</taxon>
        <taxon>Vertebrata</taxon>
        <taxon>Euteleostomi</taxon>
        <taxon>Actinopterygii</taxon>
        <taxon>Neopterygii</taxon>
        <taxon>Teleostei</taxon>
        <taxon>Elopiformes</taxon>
        <taxon>Megalopidae</taxon>
        <taxon>Megalops</taxon>
    </lineage>
</organism>
<reference evidence="15" key="1">
    <citation type="submission" date="2021-01" db="EMBL/GenBank/DDBJ databases">
        <authorList>
            <person name="Zahm M."/>
            <person name="Roques C."/>
            <person name="Cabau C."/>
            <person name="Klopp C."/>
            <person name="Donnadieu C."/>
            <person name="Jouanno E."/>
            <person name="Lampietro C."/>
            <person name="Louis A."/>
            <person name="Herpin A."/>
            <person name="Echchiki A."/>
            <person name="Berthelot C."/>
            <person name="Parey E."/>
            <person name="Roest-Crollius H."/>
            <person name="Braasch I."/>
            <person name="Postlethwait J."/>
            <person name="Bobe J."/>
            <person name="Montfort J."/>
            <person name="Bouchez O."/>
            <person name="Begum T."/>
            <person name="Mejri S."/>
            <person name="Adams A."/>
            <person name="Chen W.-J."/>
            <person name="Guiguen Y."/>
        </authorList>
    </citation>
    <scope>NUCLEOTIDE SEQUENCE</scope>
    <source>
        <strain evidence="15">YG-15Mar2019-1</strain>
        <tissue evidence="15">Brain</tissue>
    </source>
</reference>
<evidence type="ECO:0000256" key="8">
    <source>
        <dbReference type="ARBA" id="ARBA00022776"/>
    </source>
</evidence>
<keyword evidence="16" id="KW-1185">Reference proteome</keyword>
<dbReference type="SMART" id="SM00647">
    <property type="entry name" value="IBR"/>
    <property type="match status" value="1"/>
</dbReference>
<dbReference type="Proteomes" id="UP001046870">
    <property type="component" value="Chromosome 16"/>
</dbReference>
<evidence type="ECO:0000256" key="2">
    <source>
        <dbReference type="ARBA" id="ARBA00004496"/>
    </source>
</evidence>
<comment type="subcellular location">
    <subcellularLocation>
        <location evidence="2">Cytoplasm</location>
    </subcellularLocation>
    <subcellularLocation>
        <location evidence="1">Nucleus</location>
    </subcellularLocation>
</comment>
<sequence>MKCPFTQPETPRVLKMEHCNKVSPNQTSPRKSGACVAFKHNPPPCEKAITFDSSESVKSTHNKENHEELLDNRDFDSELILSSGGLQEDSGYLSLQSSRIENEDQDSGALKPCGKFPEGNGCVHSTPASSSKLETSPSSPKLPVLLFQRAVCKELAKGYRKTQSLDLTVINSLAGEFGLENVIGRKMGLEYVDIFEALLKKNMKHLLTKILHLLGDADLMNCKKVSKTWRKIVSNDRKAQKKCKEAEQKLRDSRRLGTLTTRDFAPSRDVFSSIQTLASTPIQRHCTLSQMCPDRSRFREFQEAASAVKTHEALKSCMRCRSPARFDPAMFRATCTRRSCGFDVCTRCHSEYHGSSSCQLGALRTPVRSKNAPIIGSAQSKRNVKRL</sequence>
<dbReference type="GO" id="GO:0007088">
    <property type="term" value="P:regulation of mitotic nuclear division"/>
    <property type="evidence" value="ECO:0007669"/>
    <property type="project" value="InterPro"/>
</dbReference>
<keyword evidence="11" id="KW-0539">Nucleus</keyword>
<evidence type="ECO:0000256" key="13">
    <source>
        <dbReference type="PROSITE-ProRule" id="PRU01220"/>
    </source>
</evidence>
<keyword evidence="4" id="KW-0963">Cytoplasm</keyword>
<dbReference type="Gene3D" id="2.20.25.20">
    <property type="match status" value="1"/>
</dbReference>
<evidence type="ECO:0000256" key="7">
    <source>
        <dbReference type="ARBA" id="ARBA00022771"/>
    </source>
</evidence>
<proteinExistence type="predicted"/>
<gene>
    <name evidence="15" type="ORF">MATL_G00189450</name>
</gene>
<dbReference type="InterPro" id="IPR044064">
    <property type="entry name" value="ZF_ZBR"/>
</dbReference>
<keyword evidence="5" id="KW-0132">Cell division</keyword>
<dbReference type="InterPro" id="IPR036047">
    <property type="entry name" value="F-box-like_dom_sf"/>
</dbReference>
<dbReference type="GO" id="GO:0051301">
    <property type="term" value="P:cell division"/>
    <property type="evidence" value="ECO:0007669"/>
    <property type="project" value="UniProtKB-KW"/>
</dbReference>
<evidence type="ECO:0000256" key="1">
    <source>
        <dbReference type="ARBA" id="ARBA00004123"/>
    </source>
</evidence>
<dbReference type="GO" id="GO:0005737">
    <property type="term" value="C:cytoplasm"/>
    <property type="evidence" value="ECO:0007669"/>
    <property type="project" value="UniProtKB-SubCell"/>
</dbReference>
<keyword evidence="6" id="KW-0479">Metal-binding</keyword>
<dbReference type="PANTHER" id="PTHR15493:SF8">
    <property type="entry name" value="F-BOX ONLY PROTEIN 5"/>
    <property type="match status" value="1"/>
</dbReference>
<accession>A0A9D3PLN1</accession>
<dbReference type="PANTHER" id="PTHR15493">
    <property type="entry name" value="F-BOX ONLY PROTEIN 5 AND 43"/>
    <property type="match status" value="1"/>
</dbReference>
<dbReference type="SUPFAM" id="SSF81383">
    <property type="entry name" value="F-box domain"/>
    <property type="match status" value="1"/>
</dbReference>
<evidence type="ECO:0000256" key="5">
    <source>
        <dbReference type="ARBA" id="ARBA00022618"/>
    </source>
</evidence>
<keyword evidence="10" id="KW-0862">Zinc</keyword>
<dbReference type="GO" id="GO:0008270">
    <property type="term" value="F:zinc ion binding"/>
    <property type="evidence" value="ECO:0007669"/>
    <property type="project" value="UniProtKB-KW"/>
</dbReference>
<dbReference type="FunFam" id="2.20.25.20:FF:000006">
    <property type="entry name" value="F-box only protein 5"/>
    <property type="match status" value="1"/>
</dbReference>
<dbReference type="InterPro" id="IPR001810">
    <property type="entry name" value="F-box_dom"/>
</dbReference>
<keyword evidence="12" id="KW-0131">Cell cycle</keyword>
<dbReference type="Gene3D" id="1.20.1280.50">
    <property type="match status" value="1"/>
</dbReference>
<dbReference type="GO" id="GO:0045835">
    <property type="term" value="P:negative regulation of meiotic nuclear division"/>
    <property type="evidence" value="ECO:0007669"/>
    <property type="project" value="InterPro"/>
</dbReference>
<keyword evidence="9" id="KW-0833">Ubl conjugation pathway</keyword>
<evidence type="ECO:0000313" key="16">
    <source>
        <dbReference type="Proteomes" id="UP001046870"/>
    </source>
</evidence>
<comment type="caution">
    <text evidence="15">The sequence shown here is derived from an EMBL/GenBank/DDBJ whole genome shotgun (WGS) entry which is preliminary data.</text>
</comment>
<dbReference type="EMBL" id="JAFDVH010000016">
    <property type="protein sequence ID" value="KAG7462891.1"/>
    <property type="molecule type" value="Genomic_DNA"/>
</dbReference>
<keyword evidence="7 13" id="KW-0863">Zinc-finger</keyword>
<dbReference type="GO" id="GO:0005634">
    <property type="term" value="C:nucleus"/>
    <property type="evidence" value="ECO:0007669"/>
    <property type="project" value="UniProtKB-SubCell"/>
</dbReference>
<dbReference type="SUPFAM" id="SSF57850">
    <property type="entry name" value="RING/U-box"/>
    <property type="match status" value="1"/>
</dbReference>
<evidence type="ECO:0000256" key="11">
    <source>
        <dbReference type="ARBA" id="ARBA00023242"/>
    </source>
</evidence>
<name>A0A9D3PLN1_MEGAT</name>
<keyword evidence="8" id="KW-0498">Mitosis</keyword>
<comment type="pathway">
    <text evidence="3">Protein modification; protein ubiquitination.</text>
</comment>
<dbReference type="InterPro" id="IPR047147">
    <property type="entry name" value="FBX5_43"/>
</dbReference>
<evidence type="ECO:0000313" key="15">
    <source>
        <dbReference type="EMBL" id="KAG7462891.1"/>
    </source>
</evidence>
<protein>
    <recommendedName>
        <fullName evidence="14">ZBR-type domain-containing protein</fullName>
    </recommendedName>
</protein>
<dbReference type="InterPro" id="IPR002867">
    <property type="entry name" value="IBR_dom"/>
</dbReference>
<feature type="domain" description="ZBR-type" evidence="14">
    <location>
        <begin position="313"/>
        <end position="361"/>
    </location>
</feature>
<evidence type="ECO:0000256" key="10">
    <source>
        <dbReference type="ARBA" id="ARBA00022833"/>
    </source>
</evidence>
<dbReference type="PROSITE" id="PS51872">
    <property type="entry name" value="ZF_ZBR"/>
    <property type="match status" value="1"/>
</dbReference>
<evidence type="ECO:0000256" key="4">
    <source>
        <dbReference type="ARBA" id="ARBA00022490"/>
    </source>
</evidence>
<dbReference type="AlphaFoldDB" id="A0A9D3PLN1"/>
<dbReference type="Pfam" id="PF00646">
    <property type="entry name" value="F-box"/>
    <property type="match status" value="1"/>
</dbReference>
<evidence type="ECO:0000256" key="12">
    <source>
        <dbReference type="ARBA" id="ARBA00023306"/>
    </source>
</evidence>
<evidence type="ECO:0000256" key="6">
    <source>
        <dbReference type="ARBA" id="ARBA00022723"/>
    </source>
</evidence>
<dbReference type="OrthoDB" id="9984940at2759"/>
<evidence type="ECO:0000259" key="14">
    <source>
        <dbReference type="PROSITE" id="PS51872"/>
    </source>
</evidence>